<sequence>MGYGRTVMEELLNQAGHLNNDHFSNRSIRQENRSGVSFKRNCANSTNGRKNSIILFNSDWITLSTCTVTASSNRVELLRQASLIVWDEAHVAMRIAF</sequence>
<organism evidence="1 2">
    <name type="scientific">Phytophthora megakarya</name>
    <dbReference type="NCBI Taxonomy" id="4795"/>
    <lineage>
        <taxon>Eukaryota</taxon>
        <taxon>Sar</taxon>
        <taxon>Stramenopiles</taxon>
        <taxon>Oomycota</taxon>
        <taxon>Peronosporomycetes</taxon>
        <taxon>Peronosporales</taxon>
        <taxon>Peronosporaceae</taxon>
        <taxon>Phytophthora</taxon>
    </lineage>
</organism>
<evidence type="ECO:0000313" key="2">
    <source>
        <dbReference type="Proteomes" id="UP000198211"/>
    </source>
</evidence>
<evidence type="ECO:0000313" key="1">
    <source>
        <dbReference type="EMBL" id="OWZ17987.1"/>
    </source>
</evidence>
<comment type="caution">
    <text evidence="1">The sequence shown here is derived from an EMBL/GenBank/DDBJ whole genome shotgun (WGS) entry which is preliminary data.</text>
</comment>
<keyword evidence="2" id="KW-1185">Reference proteome</keyword>
<dbReference type="AlphaFoldDB" id="A0A225WLU6"/>
<dbReference type="EMBL" id="NBNE01000660">
    <property type="protein sequence ID" value="OWZ17987.1"/>
    <property type="molecule type" value="Genomic_DNA"/>
</dbReference>
<proteinExistence type="predicted"/>
<name>A0A225WLU6_9STRA</name>
<protein>
    <submittedName>
        <fullName evidence="1">Uncharacterized protein</fullName>
    </submittedName>
</protein>
<gene>
    <name evidence="1" type="ORF">PHMEG_0008000</name>
</gene>
<reference evidence="2" key="1">
    <citation type="submission" date="2017-03" db="EMBL/GenBank/DDBJ databases">
        <title>Phytopthora megakarya and P. palmivora, two closely related causual agents of cacao black pod achieved similar genome size and gene model numbers by different mechanisms.</title>
        <authorList>
            <person name="Ali S."/>
            <person name="Shao J."/>
            <person name="Larry D.J."/>
            <person name="Kronmiller B."/>
            <person name="Shen D."/>
            <person name="Strem M.D."/>
            <person name="Melnick R.L."/>
            <person name="Guiltinan M.J."/>
            <person name="Tyler B.M."/>
            <person name="Meinhardt L.W."/>
            <person name="Bailey B.A."/>
        </authorList>
    </citation>
    <scope>NUCLEOTIDE SEQUENCE [LARGE SCALE GENOMIC DNA]</scope>
    <source>
        <strain evidence="2">zdho120</strain>
    </source>
</reference>
<dbReference type="Proteomes" id="UP000198211">
    <property type="component" value="Unassembled WGS sequence"/>
</dbReference>
<accession>A0A225WLU6</accession>